<dbReference type="STRING" id="34475.A0A4Y9YYJ9"/>
<name>A0A4Y9YYJ9_9APHY</name>
<feature type="signal peptide" evidence="3">
    <location>
        <begin position="1"/>
        <end position="31"/>
    </location>
</feature>
<evidence type="ECO:0000313" key="5">
    <source>
        <dbReference type="EMBL" id="TFY67686.1"/>
    </source>
</evidence>
<dbReference type="InterPro" id="IPR001461">
    <property type="entry name" value="Aspartic_peptidase_A1"/>
</dbReference>
<keyword evidence="2" id="KW-1133">Transmembrane helix</keyword>
<accession>A0A4Y9YYJ9</accession>
<dbReference type="GO" id="GO:0006508">
    <property type="term" value="P:proteolysis"/>
    <property type="evidence" value="ECO:0007669"/>
    <property type="project" value="InterPro"/>
</dbReference>
<keyword evidence="2" id="KW-0812">Transmembrane</keyword>
<feature type="domain" description="Peptidase A1" evidence="4">
    <location>
        <begin position="69"/>
        <end position="382"/>
    </location>
</feature>
<dbReference type="SUPFAM" id="SSF50630">
    <property type="entry name" value="Acid proteases"/>
    <property type="match status" value="1"/>
</dbReference>
<dbReference type="InterPro" id="IPR033121">
    <property type="entry name" value="PEPTIDASE_A1"/>
</dbReference>
<dbReference type="PROSITE" id="PS51767">
    <property type="entry name" value="PEPTIDASE_A1"/>
    <property type="match status" value="1"/>
</dbReference>
<sequence>MIAAFNIPFPSFRVSMLLGSLLLLFAGSVSALRLPIERRSPSPRTTNIVLSNLANPGNTGFTDVGNGLYTATIYVQGQPVQVQIDSGSSDLWINNDGTDLQVLSLGGFTVSGQALVTAPGSNATITGADQGLVGVGLPMGSSILGQLNGTLSNGLPFLQNVGLPFREGLFSWLTILDSRSSTHYRMIRNILLLSRSAMGTNQFVQGGALTIGELVSNYSNIVESPRLPAPYNKGWFTFLDGMTVNGVFHPGNSSGLNGMTANFTIQPIVNQSFALLDSGTSLARVPRTYLDYMYKDLPGAVFTEDDDGQQYYTVPCNTKVSTLASPLVHPLDSVIVNVNTSGEVTCRGAFGASDDPLFTLGDTFMHNVYTLYYHGNGALPSAATDESTAPYIQLLSLVDPDEAFAEYDKVNLQRIAQNEYENFAEFWNITSSTPLAAATTYTWPIVNATGASLSTTRISITTSVTTTSASVTLSTSTVSPSTASVDDVVAAAVAKPVGTSASASLAEWTELNRNVYVIIGLLSGALVLGIVCFALTVEECSGREYSRVHQEVPPFPFREPEATPLASTYRDRKR</sequence>
<keyword evidence="2" id="KW-0472">Membrane</keyword>
<feature type="transmembrane region" description="Helical" evidence="2">
    <location>
        <begin position="515"/>
        <end position="537"/>
    </location>
</feature>
<dbReference type="PRINTS" id="PR00792">
    <property type="entry name" value="PEPSIN"/>
</dbReference>
<dbReference type="EMBL" id="SEKV01000047">
    <property type="protein sequence ID" value="TFY67686.1"/>
    <property type="molecule type" value="Genomic_DNA"/>
</dbReference>
<reference evidence="5 6" key="1">
    <citation type="submission" date="2019-01" db="EMBL/GenBank/DDBJ databases">
        <title>Genome sequencing of the rare red list fungi Fomitopsis rosea.</title>
        <authorList>
            <person name="Buettner E."/>
            <person name="Kellner H."/>
        </authorList>
    </citation>
    <scope>NUCLEOTIDE SEQUENCE [LARGE SCALE GENOMIC DNA]</scope>
    <source>
        <strain evidence="5 6">DSM 105464</strain>
    </source>
</reference>
<evidence type="ECO:0000256" key="1">
    <source>
        <dbReference type="ARBA" id="ARBA00007447"/>
    </source>
</evidence>
<evidence type="ECO:0000256" key="3">
    <source>
        <dbReference type="SAM" id="SignalP"/>
    </source>
</evidence>
<comment type="similarity">
    <text evidence="1">Belongs to the peptidase A1 family.</text>
</comment>
<evidence type="ECO:0000256" key="2">
    <source>
        <dbReference type="SAM" id="Phobius"/>
    </source>
</evidence>
<feature type="chain" id="PRO_5021378693" description="Peptidase A1 domain-containing protein" evidence="3">
    <location>
        <begin position="32"/>
        <end position="574"/>
    </location>
</feature>
<dbReference type="AlphaFoldDB" id="A0A4Y9YYJ9"/>
<proteinExistence type="inferred from homology"/>
<gene>
    <name evidence="5" type="ORF">EVJ58_g1446</name>
</gene>
<comment type="caution">
    <text evidence="5">The sequence shown here is derived from an EMBL/GenBank/DDBJ whole genome shotgun (WGS) entry which is preliminary data.</text>
</comment>
<dbReference type="Gene3D" id="2.40.70.10">
    <property type="entry name" value="Acid Proteases"/>
    <property type="match status" value="1"/>
</dbReference>
<dbReference type="GO" id="GO:0004190">
    <property type="term" value="F:aspartic-type endopeptidase activity"/>
    <property type="evidence" value="ECO:0007669"/>
    <property type="project" value="InterPro"/>
</dbReference>
<dbReference type="InterPro" id="IPR021109">
    <property type="entry name" value="Peptidase_aspartic_dom_sf"/>
</dbReference>
<dbReference type="Proteomes" id="UP000298390">
    <property type="component" value="Unassembled WGS sequence"/>
</dbReference>
<evidence type="ECO:0000259" key="4">
    <source>
        <dbReference type="PROSITE" id="PS51767"/>
    </source>
</evidence>
<protein>
    <recommendedName>
        <fullName evidence="4">Peptidase A1 domain-containing protein</fullName>
    </recommendedName>
</protein>
<keyword evidence="3" id="KW-0732">Signal</keyword>
<evidence type="ECO:0000313" key="6">
    <source>
        <dbReference type="Proteomes" id="UP000298390"/>
    </source>
</evidence>
<dbReference type="Pfam" id="PF00026">
    <property type="entry name" value="Asp"/>
    <property type="match status" value="1"/>
</dbReference>
<organism evidence="5 6">
    <name type="scientific">Rhodofomes roseus</name>
    <dbReference type="NCBI Taxonomy" id="34475"/>
    <lineage>
        <taxon>Eukaryota</taxon>
        <taxon>Fungi</taxon>
        <taxon>Dikarya</taxon>
        <taxon>Basidiomycota</taxon>
        <taxon>Agaricomycotina</taxon>
        <taxon>Agaricomycetes</taxon>
        <taxon>Polyporales</taxon>
        <taxon>Rhodofomes</taxon>
    </lineage>
</organism>